<feature type="compositionally biased region" description="Basic and acidic residues" evidence="1">
    <location>
        <begin position="9"/>
        <end position="24"/>
    </location>
</feature>
<keyword evidence="3" id="KW-1185">Reference proteome</keyword>
<dbReference type="Proteomes" id="UP001239795">
    <property type="component" value="Unassembled WGS sequence"/>
</dbReference>
<evidence type="ECO:0000256" key="1">
    <source>
        <dbReference type="SAM" id="MobiDB-lite"/>
    </source>
</evidence>
<name>A0AAI9XT61_9PEZI</name>
<comment type="caution">
    <text evidence="2">The sequence shown here is derived from an EMBL/GenBank/DDBJ whole genome shotgun (WGS) entry which is preliminary data.</text>
</comment>
<proteinExistence type="predicted"/>
<evidence type="ECO:0000313" key="3">
    <source>
        <dbReference type="Proteomes" id="UP001239795"/>
    </source>
</evidence>
<accession>A0AAI9XT61</accession>
<sequence>MGIRSGIKSLEKGEEGWEMPEHGGRSLVTGSGDTKTAFDWRRCARSERAAAPAMGRYDGRQSQGVCTSRSAGLKTLEVFGFSHCIQETGEPPYVRWDLMVGSTCTKALANPCIALPCMYVLFNVSFDSTDSSCVRIRTRYSVPVSWSVRSTEHLESSTSPALCPSRSSCPYPYVCQSGRARHPLCLACSGPLKPSRFFFFFFFSSGAATMNARRYARRYLGIDPCAPWREFACPVVS</sequence>
<dbReference type="EMBL" id="MLGG01000013">
    <property type="protein sequence ID" value="KAK1459505.1"/>
    <property type="molecule type" value="Genomic_DNA"/>
</dbReference>
<gene>
    <name evidence="2" type="ORF">CMEL01_02504</name>
</gene>
<organism evidence="2 3">
    <name type="scientific">Colletotrichum melonis</name>
    <dbReference type="NCBI Taxonomy" id="1209925"/>
    <lineage>
        <taxon>Eukaryota</taxon>
        <taxon>Fungi</taxon>
        <taxon>Dikarya</taxon>
        <taxon>Ascomycota</taxon>
        <taxon>Pezizomycotina</taxon>
        <taxon>Sordariomycetes</taxon>
        <taxon>Hypocreomycetidae</taxon>
        <taxon>Glomerellales</taxon>
        <taxon>Glomerellaceae</taxon>
        <taxon>Colletotrichum</taxon>
        <taxon>Colletotrichum acutatum species complex</taxon>
    </lineage>
</organism>
<reference evidence="2 3" key="1">
    <citation type="submission" date="2016-10" db="EMBL/GenBank/DDBJ databases">
        <title>The genome sequence of Colletotrichum fioriniae PJ7.</title>
        <authorList>
            <person name="Baroncelli R."/>
        </authorList>
    </citation>
    <scope>NUCLEOTIDE SEQUENCE [LARGE SCALE GENOMIC DNA]</scope>
    <source>
        <strain evidence="2">Col 31</strain>
    </source>
</reference>
<evidence type="ECO:0000313" key="2">
    <source>
        <dbReference type="EMBL" id="KAK1459505.1"/>
    </source>
</evidence>
<feature type="region of interest" description="Disordered" evidence="1">
    <location>
        <begin position="1"/>
        <end position="33"/>
    </location>
</feature>
<protein>
    <submittedName>
        <fullName evidence="2">Uncharacterized protein</fullName>
    </submittedName>
</protein>
<dbReference type="AlphaFoldDB" id="A0AAI9XT61"/>